<dbReference type="Pfam" id="PF03577">
    <property type="entry name" value="Peptidase_C69"/>
    <property type="match status" value="1"/>
</dbReference>
<dbReference type="GO" id="GO:0006508">
    <property type="term" value="P:proteolysis"/>
    <property type="evidence" value="ECO:0007669"/>
    <property type="project" value="UniProtKB-KW"/>
</dbReference>
<evidence type="ECO:0000313" key="2">
    <source>
        <dbReference type="EMBL" id="EFQ53890.1"/>
    </source>
</evidence>
<dbReference type="EMBL" id="AEKL01000011">
    <property type="protein sequence ID" value="EFQ53890.1"/>
    <property type="molecule type" value="Genomic_DNA"/>
</dbReference>
<accession>E3C5V3</accession>
<dbReference type="EC" id="3.4.-.-" evidence="1"/>
<comment type="catalytic activity">
    <reaction evidence="1">
        <text>an L-aminoacyl-L-amino acid + H2O = 2 an L-alpha-amino acid</text>
        <dbReference type="Rhea" id="RHEA:48940"/>
        <dbReference type="ChEBI" id="CHEBI:15377"/>
        <dbReference type="ChEBI" id="CHEBI:59869"/>
        <dbReference type="ChEBI" id="CHEBI:77460"/>
    </reaction>
</comment>
<dbReference type="InterPro" id="IPR005322">
    <property type="entry name" value="Peptidase_C69"/>
</dbReference>
<evidence type="ECO:0000313" key="3">
    <source>
        <dbReference type="Proteomes" id="UP000003070"/>
    </source>
</evidence>
<keyword evidence="1" id="KW-0224">Dipeptidase</keyword>
<name>E3C5V3_9LACO</name>
<protein>
    <recommendedName>
        <fullName evidence="1">Dipeptidase</fullName>
        <ecNumber evidence="1">3.4.-.-</ecNumber>
    </recommendedName>
</protein>
<organism evidence="2 3">
    <name type="scientific">Limosilactobacillus oris PB013-T2-3</name>
    <dbReference type="NCBI Taxonomy" id="908339"/>
    <lineage>
        <taxon>Bacteria</taxon>
        <taxon>Bacillati</taxon>
        <taxon>Bacillota</taxon>
        <taxon>Bacilli</taxon>
        <taxon>Lactobacillales</taxon>
        <taxon>Lactobacillaceae</taxon>
        <taxon>Limosilactobacillus</taxon>
    </lineage>
</organism>
<gene>
    <name evidence="2" type="ORF">HMPREF9265_0256</name>
</gene>
<evidence type="ECO:0000256" key="1">
    <source>
        <dbReference type="RuleBase" id="RU364089"/>
    </source>
</evidence>
<dbReference type="GO" id="GO:0016805">
    <property type="term" value="F:dipeptidase activity"/>
    <property type="evidence" value="ECO:0007669"/>
    <property type="project" value="UniProtKB-KW"/>
</dbReference>
<proteinExistence type="inferred from homology"/>
<dbReference type="AlphaFoldDB" id="E3C5V3"/>
<reference evidence="2 3" key="1">
    <citation type="submission" date="2010-10" db="EMBL/GenBank/DDBJ databases">
        <authorList>
            <person name="Durkin A.S."/>
            <person name="Madupu R."/>
            <person name="Torralba M."/>
            <person name="Gillis M."/>
            <person name="Methe B."/>
            <person name="Sutton G."/>
            <person name="Nelson K.E."/>
        </authorList>
    </citation>
    <scope>NUCLEOTIDE SEQUENCE [LARGE SCALE GENOMIC DNA]</scope>
    <source>
        <strain evidence="2 3">PB013-T2-3</strain>
    </source>
</reference>
<keyword evidence="1" id="KW-0645">Protease</keyword>
<dbReference type="GO" id="GO:0070004">
    <property type="term" value="F:cysteine-type exopeptidase activity"/>
    <property type="evidence" value="ECO:0007669"/>
    <property type="project" value="InterPro"/>
</dbReference>
<dbReference type="Proteomes" id="UP000003070">
    <property type="component" value="Unassembled WGS sequence"/>
</dbReference>
<sequence length="93" mass="10411">MTNTLSACTSILIGKKASIDGSIMIGRNEDAKAAWPKHMVVHQRGELGKRFISKETKLELVLPGESARYTATPEWTDRAGLFEEDGINEYDWQ</sequence>
<comment type="caution">
    <text evidence="2">The sequence shown here is derived from an EMBL/GenBank/DDBJ whole genome shotgun (WGS) entry which is preliminary data.</text>
</comment>
<dbReference type="MEROPS" id="C69.001"/>
<keyword evidence="1" id="KW-0378">Hydrolase</keyword>
<dbReference type="eggNOG" id="COG4690">
    <property type="taxonomic scope" value="Bacteria"/>
</dbReference>
<comment type="similarity">
    <text evidence="1">Belongs to the peptidase C69 family.</text>
</comment>